<evidence type="ECO:0000256" key="3">
    <source>
        <dbReference type="RuleBase" id="RU000363"/>
    </source>
</evidence>
<dbReference type="OrthoDB" id="158573at2"/>
<evidence type="ECO:0000259" key="4">
    <source>
        <dbReference type="SMART" id="SM00822"/>
    </source>
</evidence>
<dbReference type="InterPro" id="IPR020904">
    <property type="entry name" value="Sc_DH/Rdtase_CS"/>
</dbReference>
<evidence type="ECO:0000256" key="2">
    <source>
        <dbReference type="ARBA" id="ARBA00023002"/>
    </source>
</evidence>
<dbReference type="PROSITE" id="PS00061">
    <property type="entry name" value="ADH_SHORT"/>
    <property type="match status" value="1"/>
</dbReference>
<sequence>MTPAALITGATGGIGRAIADILAPTHRLYLLGRNAEALAQLAEGYPQAEVLEADLNSPAGAAGLGQEIERLDVLVHSAGVLRMGGVEQTVQADWEESFQVNVLAPVVLTRALLPALRTAGGHVFMINSGLGLRTIAGSGPYSASKFAMKAFADALRLEEAEHGVKVTSIHPGRVGTAMQAQLHAWENKEYDAEAWVRPEQVAQTLLTALTLGDAANLDSISINPAPRKP</sequence>
<dbReference type="PANTHER" id="PTHR44196:SF1">
    <property type="entry name" value="DEHYDROGENASE_REDUCTASE SDR FAMILY MEMBER 7B"/>
    <property type="match status" value="1"/>
</dbReference>
<comment type="caution">
    <text evidence="5">The sequence shown here is derived from an EMBL/GenBank/DDBJ whole genome shotgun (WGS) entry which is preliminary data.</text>
</comment>
<comment type="similarity">
    <text evidence="1 3">Belongs to the short-chain dehydrogenases/reductases (SDR) family.</text>
</comment>
<dbReference type="EMBL" id="BJNY01000008">
    <property type="protein sequence ID" value="GED06122.1"/>
    <property type="molecule type" value="Genomic_DNA"/>
</dbReference>
<dbReference type="SMART" id="SM00822">
    <property type="entry name" value="PKS_KR"/>
    <property type="match status" value="1"/>
</dbReference>
<evidence type="ECO:0000256" key="1">
    <source>
        <dbReference type="ARBA" id="ARBA00006484"/>
    </source>
</evidence>
<dbReference type="InterPro" id="IPR036291">
    <property type="entry name" value="NAD(P)-bd_dom_sf"/>
</dbReference>
<feature type="domain" description="Ketoreductase" evidence="4">
    <location>
        <begin position="3"/>
        <end position="177"/>
    </location>
</feature>
<accession>A0A4Y4DLC4</accession>
<dbReference type="GO" id="GO:0016020">
    <property type="term" value="C:membrane"/>
    <property type="evidence" value="ECO:0007669"/>
    <property type="project" value="TreeGrafter"/>
</dbReference>
<dbReference type="SUPFAM" id="SSF51735">
    <property type="entry name" value="NAD(P)-binding Rossmann-fold domains"/>
    <property type="match status" value="1"/>
</dbReference>
<keyword evidence="6" id="KW-1185">Reference proteome</keyword>
<name>A0A4Y4DLC4_GLUUR</name>
<organism evidence="5 6">
    <name type="scientific">Glutamicibacter uratoxydans</name>
    <name type="common">Arthrobacter uratoxydans</name>
    <dbReference type="NCBI Taxonomy" id="43667"/>
    <lineage>
        <taxon>Bacteria</taxon>
        <taxon>Bacillati</taxon>
        <taxon>Actinomycetota</taxon>
        <taxon>Actinomycetes</taxon>
        <taxon>Micrococcales</taxon>
        <taxon>Micrococcaceae</taxon>
        <taxon>Glutamicibacter</taxon>
    </lineage>
</organism>
<dbReference type="NCBIfam" id="NF006073">
    <property type="entry name" value="PRK08219.1"/>
    <property type="match status" value="1"/>
</dbReference>
<gene>
    <name evidence="5" type="ORF">AUR04nite_16540</name>
</gene>
<keyword evidence="2" id="KW-0560">Oxidoreductase</keyword>
<dbReference type="RefSeq" id="WP_141363852.1">
    <property type="nucleotide sequence ID" value="NZ_BAAAJL010000003.1"/>
</dbReference>
<protein>
    <submittedName>
        <fullName evidence="5">Short chain dehydrogenase</fullName>
    </submittedName>
</protein>
<proteinExistence type="inferred from homology"/>
<dbReference type="InterPro" id="IPR002347">
    <property type="entry name" value="SDR_fam"/>
</dbReference>
<dbReference type="InterPro" id="IPR057326">
    <property type="entry name" value="KR_dom"/>
</dbReference>
<dbReference type="AlphaFoldDB" id="A0A4Y4DLC4"/>
<dbReference type="PRINTS" id="PR00081">
    <property type="entry name" value="GDHRDH"/>
</dbReference>
<evidence type="ECO:0000313" key="6">
    <source>
        <dbReference type="Proteomes" id="UP000316612"/>
    </source>
</evidence>
<dbReference type="PANTHER" id="PTHR44196">
    <property type="entry name" value="DEHYDROGENASE/REDUCTASE SDR FAMILY MEMBER 7B"/>
    <property type="match status" value="1"/>
</dbReference>
<dbReference type="Pfam" id="PF00106">
    <property type="entry name" value="adh_short"/>
    <property type="match status" value="1"/>
</dbReference>
<dbReference type="PRINTS" id="PR00080">
    <property type="entry name" value="SDRFAMILY"/>
</dbReference>
<dbReference type="Proteomes" id="UP000316612">
    <property type="component" value="Unassembled WGS sequence"/>
</dbReference>
<reference evidence="5 6" key="1">
    <citation type="submission" date="2019-06" db="EMBL/GenBank/DDBJ databases">
        <title>Whole genome shotgun sequence of Glutamicibacter uratoxydans NBRC 15515.</title>
        <authorList>
            <person name="Hosoyama A."/>
            <person name="Uohara A."/>
            <person name="Ohji S."/>
            <person name="Ichikawa N."/>
        </authorList>
    </citation>
    <scope>NUCLEOTIDE SEQUENCE [LARGE SCALE GENOMIC DNA]</scope>
    <source>
        <strain evidence="5 6">NBRC 15515</strain>
    </source>
</reference>
<dbReference type="GO" id="GO:0016491">
    <property type="term" value="F:oxidoreductase activity"/>
    <property type="evidence" value="ECO:0007669"/>
    <property type="project" value="UniProtKB-KW"/>
</dbReference>
<dbReference type="Gene3D" id="3.40.50.720">
    <property type="entry name" value="NAD(P)-binding Rossmann-like Domain"/>
    <property type="match status" value="1"/>
</dbReference>
<evidence type="ECO:0000313" key="5">
    <source>
        <dbReference type="EMBL" id="GED06122.1"/>
    </source>
</evidence>